<dbReference type="AlphaFoldDB" id="A0A1H0W387"/>
<dbReference type="Gene3D" id="3.40.630.10">
    <property type="entry name" value="Zn peptidases"/>
    <property type="match status" value="1"/>
</dbReference>
<evidence type="ECO:0000256" key="1">
    <source>
        <dbReference type="SAM" id="SignalP"/>
    </source>
</evidence>
<protein>
    <submittedName>
        <fullName evidence="3">Peptidase family M28</fullName>
    </submittedName>
</protein>
<reference evidence="4" key="1">
    <citation type="submission" date="2016-10" db="EMBL/GenBank/DDBJ databases">
        <authorList>
            <person name="Varghese N."/>
            <person name="Submissions S."/>
        </authorList>
    </citation>
    <scope>NUCLEOTIDE SEQUENCE [LARGE SCALE GENOMIC DNA]</scope>
    <source>
        <strain evidence="4">IBRC-M10078</strain>
    </source>
</reference>
<dbReference type="PANTHER" id="PTHR12147:SF26">
    <property type="entry name" value="PEPTIDASE M28 DOMAIN-CONTAINING PROTEIN"/>
    <property type="match status" value="1"/>
</dbReference>
<evidence type="ECO:0000313" key="3">
    <source>
        <dbReference type="EMBL" id="SDP85210.1"/>
    </source>
</evidence>
<organism evidence="3 4">
    <name type="scientific">Litchfieldia salsa</name>
    <dbReference type="NCBI Taxonomy" id="930152"/>
    <lineage>
        <taxon>Bacteria</taxon>
        <taxon>Bacillati</taxon>
        <taxon>Bacillota</taxon>
        <taxon>Bacilli</taxon>
        <taxon>Bacillales</taxon>
        <taxon>Bacillaceae</taxon>
        <taxon>Litchfieldia</taxon>
    </lineage>
</organism>
<dbReference type="EMBL" id="FNJU01000009">
    <property type="protein sequence ID" value="SDP85210.1"/>
    <property type="molecule type" value="Genomic_DNA"/>
</dbReference>
<feature type="signal peptide" evidence="1">
    <location>
        <begin position="1"/>
        <end position="22"/>
    </location>
</feature>
<dbReference type="InterPro" id="IPR007484">
    <property type="entry name" value="Peptidase_M28"/>
</dbReference>
<gene>
    <name evidence="3" type="ORF">SAMN05216565_10920</name>
</gene>
<proteinExistence type="predicted"/>
<dbReference type="Proteomes" id="UP000199159">
    <property type="component" value="Unassembled WGS sequence"/>
</dbReference>
<name>A0A1H0W387_9BACI</name>
<feature type="chain" id="PRO_5011701962" evidence="1">
    <location>
        <begin position="23"/>
        <end position="327"/>
    </location>
</feature>
<sequence length="327" mass="35735">MKKKLSILMIATIMLVFSSVAAASAQSAPVSYKPSLVHKSGKMAYEHMNYLANVIGSRIASTENETLAANYIEDQFERMGLETEVQPFSYTRRGGIHHSSNIIAYKPGKSSKQIIVGAHYDSVSVGKGVDDNASGVGVMLEVAEVLKKINTPYSIVFIAFGAEEVGLQGSKFYAANMSSEEIENTVGMINLDSLAVGDQMYVYGGLGEEGFIRDQALNIAEKKNLDVETNPGLNPSYPKGTTGDWSDHAPFKTLGIPYGYLEATNWEIGALDGYDQTVEHGGVWHTSNDTLEFIETEYPGRIQEHLSTFSTLLTDLLKFMNKTNTSK</sequence>
<dbReference type="SUPFAM" id="SSF53187">
    <property type="entry name" value="Zn-dependent exopeptidases"/>
    <property type="match status" value="1"/>
</dbReference>
<dbReference type="Pfam" id="PF04389">
    <property type="entry name" value="Peptidase_M28"/>
    <property type="match status" value="1"/>
</dbReference>
<dbReference type="GO" id="GO:0006508">
    <property type="term" value="P:proteolysis"/>
    <property type="evidence" value="ECO:0007669"/>
    <property type="project" value="InterPro"/>
</dbReference>
<dbReference type="InterPro" id="IPR045175">
    <property type="entry name" value="M28_fam"/>
</dbReference>
<evidence type="ECO:0000313" key="4">
    <source>
        <dbReference type="Proteomes" id="UP000199159"/>
    </source>
</evidence>
<accession>A0A1H0W387</accession>
<keyword evidence="1" id="KW-0732">Signal</keyword>
<dbReference type="RefSeq" id="WP_090856538.1">
    <property type="nucleotide sequence ID" value="NZ_FNJU01000009.1"/>
</dbReference>
<keyword evidence="4" id="KW-1185">Reference proteome</keyword>
<evidence type="ECO:0000259" key="2">
    <source>
        <dbReference type="Pfam" id="PF04389"/>
    </source>
</evidence>
<dbReference type="PANTHER" id="PTHR12147">
    <property type="entry name" value="METALLOPEPTIDASE M28 FAMILY MEMBER"/>
    <property type="match status" value="1"/>
</dbReference>
<dbReference type="GO" id="GO:0008235">
    <property type="term" value="F:metalloexopeptidase activity"/>
    <property type="evidence" value="ECO:0007669"/>
    <property type="project" value="InterPro"/>
</dbReference>
<dbReference type="OrthoDB" id="9762302at2"/>
<feature type="domain" description="Peptidase M28" evidence="2">
    <location>
        <begin position="101"/>
        <end position="307"/>
    </location>
</feature>
<dbReference type="STRING" id="930152.SAMN05216565_10920"/>